<keyword evidence="2" id="KW-1185">Reference proteome</keyword>
<dbReference type="InterPro" id="IPR008318">
    <property type="entry name" value="UCP030820"/>
</dbReference>
<reference evidence="1 2" key="1">
    <citation type="submission" date="2015-11" db="EMBL/GenBank/DDBJ databases">
        <authorList>
            <person name="Zhang Y."/>
            <person name="Guo Z."/>
        </authorList>
    </citation>
    <scope>NUCLEOTIDE SEQUENCE [LARGE SCALE GENOMIC DNA]</scope>
    <source>
        <strain evidence="1 2">KCTC 32221</strain>
    </source>
</reference>
<dbReference type="PIRSF" id="PIRSF030820">
    <property type="entry name" value="UCP030820"/>
    <property type="match status" value="1"/>
</dbReference>
<name>A0A0S2KDR3_9GAMM</name>
<dbReference type="STRING" id="1249552.PS2015_1457"/>
<proteinExistence type="predicted"/>
<dbReference type="EMBL" id="CP013189">
    <property type="protein sequence ID" value="ALO46114.1"/>
    <property type="molecule type" value="Genomic_DNA"/>
</dbReference>
<dbReference type="Proteomes" id="UP000065641">
    <property type="component" value="Chromosome"/>
</dbReference>
<evidence type="ECO:0000313" key="1">
    <source>
        <dbReference type="EMBL" id="ALO46114.1"/>
    </source>
</evidence>
<evidence type="ECO:0000313" key="2">
    <source>
        <dbReference type="Proteomes" id="UP000065641"/>
    </source>
</evidence>
<accession>A0A0S2KDR3</accession>
<gene>
    <name evidence="1" type="ORF">PS2015_1457</name>
</gene>
<protein>
    <submittedName>
        <fullName evidence="1">Putative sulfite reduction oxidoreductase</fullName>
    </submittedName>
</protein>
<dbReference type="AlphaFoldDB" id="A0A0S2KDR3"/>
<sequence>MTVAADWIIKDAQQLPQPWRILDESLGVDALAELEGVDIIVPLCCWLAEQGFISSRPGRTGVWLDSHEKTDTLLSAPEVDINGIDIIAVHFPVFSDGRGYSLARSLRQNLRYQGDVMAFGDILRDQAFYLTRCGFNVLAPRPDQNPEDMIRALYDFKDAYQSSSVQELPLFRRRA</sequence>
<dbReference type="KEGG" id="pspi:PS2015_1457"/>
<dbReference type="Pfam" id="PF06073">
    <property type="entry name" value="DUF934"/>
    <property type="match status" value="1"/>
</dbReference>
<organism evidence="1 2">
    <name type="scientific">Pseudohongiella spirulinae</name>
    <dbReference type="NCBI Taxonomy" id="1249552"/>
    <lineage>
        <taxon>Bacteria</taxon>
        <taxon>Pseudomonadati</taxon>
        <taxon>Pseudomonadota</taxon>
        <taxon>Gammaproteobacteria</taxon>
        <taxon>Pseudomonadales</taxon>
        <taxon>Pseudohongiellaceae</taxon>
        <taxon>Pseudohongiella</taxon>
    </lineage>
</organism>
<dbReference type="RefSeq" id="WP_058021586.1">
    <property type="nucleotide sequence ID" value="NZ_CP013189.1"/>
</dbReference>